<dbReference type="Proteomes" id="UP000316770">
    <property type="component" value="Chromosome"/>
</dbReference>
<evidence type="ECO:0000313" key="3">
    <source>
        <dbReference type="Proteomes" id="UP000316770"/>
    </source>
</evidence>
<accession>A0A518IZ15</accession>
<dbReference type="GO" id="GO:0005886">
    <property type="term" value="C:plasma membrane"/>
    <property type="evidence" value="ECO:0007669"/>
    <property type="project" value="TreeGrafter"/>
</dbReference>
<keyword evidence="3" id="KW-1185">Reference proteome</keyword>
<dbReference type="PANTHER" id="PTHR30441">
    <property type="entry name" value="DUF748 DOMAIN-CONTAINING PROTEIN"/>
    <property type="match status" value="1"/>
</dbReference>
<reference evidence="2 3" key="1">
    <citation type="submission" date="2019-02" db="EMBL/GenBank/DDBJ databases">
        <title>Deep-cultivation of Planctomycetes and their phenomic and genomic characterization uncovers novel biology.</title>
        <authorList>
            <person name="Wiegand S."/>
            <person name="Jogler M."/>
            <person name="Boedeker C."/>
            <person name="Pinto D."/>
            <person name="Vollmers J."/>
            <person name="Rivas-Marin E."/>
            <person name="Kohn T."/>
            <person name="Peeters S.H."/>
            <person name="Heuer A."/>
            <person name="Rast P."/>
            <person name="Oberbeckmann S."/>
            <person name="Bunk B."/>
            <person name="Jeske O."/>
            <person name="Meyerdierks A."/>
            <person name="Storesund J.E."/>
            <person name="Kallscheuer N."/>
            <person name="Luecker S."/>
            <person name="Lage O.M."/>
            <person name="Pohl T."/>
            <person name="Merkel B.J."/>
            <person name="Hornburger P."/>
            <person name="Mueller R.-W."/>
            <person name="Bruemmer F."/>
            <person name="Labrenz M."/>
            <person name="Spormann A.M."/>
            <person name="Op den Camp H."/>
            <person name="Overmann J."/>
            <person name="Amann R."/>
            <person name="Jetten M.S.M."/>
            <person name="Mascher T."/>
            <person name="Medema M.H."/>
            <person name="Devos D.P."/>
            <person name="Kaster A.-K."/>
            <person name="Ovreas L."/>
            <person name="Rohde M."/>
            <person name="Galperin M.Y."/>
            <person name="Jogler C."/>
        </authorList>
    </citation>
    <scope>NUCLEOTIDE SEQUENCE [LARGE SCALE GENOMIC DNA]</scope>
    <source>
        <strain evidence="2 3">Mal33</strain>
    </source>
</reference>
<dbReference type="PANTHER" id="PTHR30441:SF8">
    <property type="entry name" value="DUF748 DOMAIN-CONTAINING PROTEIN"/>
    <property type="match status" value="1"/>
</dbReference>
<feature type="region of interest" description="Disordered" evidence="1">
    <location>
        <begin position="1057"/>
        <end position="1078"/>
    </location>
</feature>
<gene>
    <name evidence="2" type="ORF">Mal33_43510</name>
</gene>
<organism evidence="2 3">
    <name type="scientific">Rosistilla oblonga</name>
    <dbReference type="NCBI Taxonomy" id="2527990"/>
    <lineage>
        <taxon>Bacteria</taxon>
        <taxon>Pseudomonadati</taxon>
        <taxon>Planctomycetota</taxon>
        <taxon>Planctomycetia</taxon>
        <taxon>Pirellulales</taxon>
        <taxon>Pirellulaceae</taxon>
        <taxon>Rosistilla</taxon>
    </lineage>
</organism>
<evidence type="ECO:0000256" key="1">
    <source>
        <dbReference type="SAM" id="MobiDB-lite"/>
    </source>
</evidence>
<protein>
    <submittedName>
        <fullName evidence="2">Uncharacterized protein</fullName>
    </submittedName>
</protein>
<dbReference type="AlphaFoldDB" id="A0A518IZ15"/>
<dbReference type="InterPro" id="IPR052894">
    <property type="entry name" value="AsmA-related"/>
</dbReference>
<dbReference type="GO" id="GO:0090313">
    <property type="term" value="P:regulation of protein targeting to membrane"/>
    <property type="evidence" value="ECO:0007669"/>
    <property type="project" value="TreeGrafter"/>
</dbReference>
<name>A0A518IZ15_9BACT</name>
<sequence length="1078" mass="119935">MLTATIIRHRANTGKVSVWVLVLLLLVAVAAACWAALPMTAGEQVRRHLLAKLRAHYRDAYVDIRAARYEPGRGIIIEQLVLGDARRQSECQAFVQVEQILVDTDLNLQRLADFDFTPKKVTLRGIELKSHVTPDGKLALEKLLPLPNFGPGAETIELERGSLAIIDSVNPDARPLVIRDIRGRILNRPQDPAAPKKYLLTAESDFFESLEVVAEVDPQRWNVRSRLRRGSFDRGLAAQLPFCIRQRISKLTGLSTVFDGVFSVEGGAQQDSLNWVGKIDLIDGRYESQFIPYQLERLQGEFFLRPSGLEVASLSARIGDALCQAKGTTQGWKWPMPLSFSLDTEELLLHEELASCTPQKCQEIFQRLLPRGRIAANANFRFDGQKWSWQSAIQCLGVDVQFDRFPYPVKDIRGTILSSDRETVGQGLVGRLEGQPLRCNVRLEKPDPARNNRTTLVELSTEGPLTIDETLLTALTPRGESTSKLETLVRSLNVSGKVGLASSRFESWADGKRTKMMDLRFEQSNLRYDRFAYPIHDIQGQVLVENDTVHISNMRGQSIDSASIAARGICRTEPEGTRFQLEIDGFGISMDQTLRRVLAAEHQSIWDTLGPSGVLEHLNVLVDLPAGQTVPKLKIMADQSPRGDNPPRAVSITPEHLPYRLNITGGRAEYVDDRVVISDLQGWHGQSRLNAQGSCVRHDDGRWVLSVDAQPPTRVLVDNDLLTALPQEVQGTFRSLQLYGPPVSIRGTANFAFPDFQHPDLDFDWDLRLQLEGNRIGDAGPVHDIRGEIQIAGMRVDQKTNATGSIRCDSLHVDNIQVTNVTGPILIRDDQLFIGQAVHDGRSEAIAKATQSMRGGLFGGIAELDGQMDLTSGRFDVNGRFDGIDFATLLRDLDQAAQHTQGTGRAVMRLKGLLGDYQTLSGQGSASLSDASLYELPAVVRLLNILSVKPNHDGDLSNCELKFRLDGEQLSFDDIRIWGDILVLRGSGTANLRQELDLRFETGVSPNNLWSRLLNPLKDQQYTLWTIDVTGTLANPVFDKRTLKQIEQALERLFPELDGDGSNRRTAARSSRQELLTR</sequence>
<proteinExistence type="predicted"/>
<dbReference type="EMBL" id="CP036318">
    <property type="protein sequence ID" value="QDV58333.1"/>
    <property type="molecule type" value="Genomic_DNA"/>
</dbReference>
<evidence type="ECO:0000313" key="2">
    <source>
        <dbReference type="EMBL" id="QDV58333.1"/>
    </source>
</evidence>